<evidence type="ECO:0000313" key="7">
    <source>
        <dbReference type="Proteomes" id="UP000094236"/>
    </source>
</evidence>
<sequence length="563" mass="63304">MSPRRSTRARTSSHGAEQRGHDEGVSPEHDIEAIDGRDRVHDHEENGNEEDEDDGAIYEQEEVTRCVCGNDELQINPNNPEFDDIDTGFFIQCEECHVWQHGYCVGIKDEADAPDKYWCEQCRPEYHTMIYKGSKEKRSLYTPVTDKRVKKKIGNNAGTKKNNPPVVKQEEKLEVTQADQIGGVVDNNINNGNNNIGSRRRTARDHKQHSEDEHGGHRRERSRGTLNSRDAEYEIMLKKALEESARESGVQPEEPELSSSELSRERRYRRRGTTSNNSTNSEKDDQEGSNSHDDDEKILLKTKMEENDVSNNNLKALSAGTVGSSAVISSGRSKRRRNHDSSDPQSDAEGFNHGVTSTTANTSIPTSNDLGEDDRKVLSSHNEMSATETDTNNATSTPRIVTTGVRPKRAKRNTSDNNGNVGNNNEESKSSSRNNNNSNKNNSNNKKKTKQEIDAEKPTKPRLPPQRISLLEMKRRVSGILEFVVRTQSDLTYEYHSGVDITKFIDEKPPAGALEDADAEQGEILDREAIRKDLTDNFNANISLIEGLTRKLIDWNTKYGEKI</sequence>
<reference evidence="7" key="1">
    <citation type="submission" date="2016-05" db="EMBL/GenBank/DDBJ databases">
        <title>Comparative genomics of biotechnologically important yeasts.</title>
        <authorList>
            <consortium name="DOE Joint Genome Institute"/>
            <person name="Riley R."/>
            <person name="Haridas S."/>
            <person name="Wolfe K.H."/>
            <person name="Lopes M.R."/>
            <person name="Hittinger C.T."/>
            <person name="Goker M."/>
            <person name="Salamov A."/>
            <person name="Wisecaver J."/>
            <person name="Long T.M."/>
            <person name="Aerts A.L."/>
            <person name="Barry K."/>
            <person name="Choi C."/>
            <person name="Clum A."/>
            <person name="Coughlan A.Y."/>
            <person name="Deshpande S."/>
            <person name="Douglass A.P."/>
            <person name="Hanson S.J."/>
            <person name="Klenk H.-P."/>
            <person name="Labutti K."/>
            <person name="Lapidus A."/>
            <person name="Lindquist E."/>
            <person name="Lipzen A."/>
            <person name="Meier-Kolthoff J.P."/>
            <person name="Ohm R.A."/>
            <person name="Otillar R.P."/>
            <person name="Pangilinan J."/>
            <person name="Peng Y."/>
            <person name="Rokas A."/>
            <person name="Rosa C.A."/>
            <person name="Scheuner C."/>
            <person name="Sibirny A.A."/>
            <person name="Slot J.C."/>
            <person name="Stielow J.B."/>
            <person name="Sun H."/>
            <person name="Kurtzman C.P."/>
            <person name="Blackwell M."/>
            <person name="Grigoriev I.V."/>
            <person name="Jeffries T.W."/>
        </authorList>
    </citation>
    <scope>NUCLEOTIDE SEQUENCE [LARGE SCALE GENOMIC DNA]</scope>
    <source>
        <strain evidence="7">NRRL Y-2460</strain>
    </source>
</reference>
<accession>A0A1E4TZX6</accession>
<evidence type="ECO:0000313" key="6">
    <source>
        <dbReference type="EMBL" id="ODV97323.1"/>
    </source>
</evidence>
<feature type="compositionally biased region" description="Polar residues" evidence="4">
    <location>
        <begin position="311"/>
        <end position="331"/>
    </location>
</feature>
<feature type="compositionally biased region" description="Acidic residues" evidence="4">
    <location>
        <begin position="47"/>
        <end position="58"/>
    </location>
</feature>
<feature type="compositionally biased region" description="Polar residues" evidence="4">
    <location>
        <begin position="354"/>
        <end position="369"/>
    </location>
</feature>
<feature type="compositionally biased region" description="Basic and acidic residues" evidence="4">
    <location>
        <begin position="16"/>
        <end position="46"/>
    </location>
</feature>
<dbReference type="AlphaFoldDB" id="A0A1E4TZX6"/>
<feature type="compositionally biased region" description="Low complexity" evidence="4">
    <location>
        <begin position="187"/>
        <end position="197"/>
    </location>
</feature>
<keyword evidence="2" id="KW-0863">Zinc-finger</keyword>
<dbReference type="Proteomes" id="UP000094236">
    <property type="component" value="Unassembled WGS sequence"/>
</dbReference>
<keyword evidence="3" id="KW-0862">Zinc</keyword>
<dbReference type="OrthoDB" id="418595at2759"/>
<name>A0A1E4TZX6_PACTA</name>
<dbReference type="SMART" id="SM00249">
    <property type="entry name" value="PHD"/>
    <property type="match status" value="1"/>
</dbReference>
<feature type="region of interest" description="Disordered" evidence="4">
    <location>
        <begin position="243"/>
        <end position="293"/>
    </location>
</feature>
<feature type="compositionally biased region" description="Polar residues" evidence="4">
    <location>
        <begin position="379"/>
        <end position="400"/>
    </location>
</feature>
<feature type="compositionally biased region" description="Low complexity" evidence="4">
    <location>
        <begin position="415"/>
        <end position="444"/>
    </location>
</feature>
<feature type="region of interest" description="Disordered" evidence="4">
    <location>
        <begin position="1"/>
        <end position="58"/>
    </location>
</feature>
<feature type="compositionally biased region" description="Basic and acidic residues" evidence="4">
    <location>
        <begin position="450"/>
        <end position="459"/>
    </location>
</feature>
<keyword evidence="1" id="KW-0479">Metal-binding</keyword>
<evidence type="ECO:0000256" key="1">
    <source>
        <dbReference type="ARBA" id="ARBA00022723"/>
    </source>
</evidence>
<dbReference type="PROSITE" id="PS01359">
    <property type="entry name" value="ZF_PHD_1"/>
    <property type="match status" value="1"/>
</dbReference>
<proteinExistence type="predicted"/>
<dbReference type="InterPro" id="IPR053051">
    <property type="entry name" value="HDAC_complex_subunit"/>
</dbReference>
<dbReference type="InterPro" id="IPR011011">
    <property type="entry name" value="Znf_FYVE_PHD"/>
</dbReference>
<dbReference type="STRING" id="669874.A0A1E4TZX6"/>
<feature type="region of interest" description="Disordered" evidence="4">
    <location>
        <begin position="311"/>
        <end position="466"/>
    </location>
</feature>
<protein>
    <recommendedName>
        <fullName evidence="5">Zinc finger PHD-type domain-containing protein</fullName>
    </recommendedName>
</protein>
<feature type="compositionally biased region" description="Basic residues" evidence="4">
    <location>
        <begin position="198"/>
        <end position="207"/>
    </location>
</feature>
<dbReference type="InterPro" id="IPR013083">
    <property type="entry name" value="Znf_RING/FYVE/PHD"/>
</dbReference>
<dbReference type="PANTHER" id="PTHR47793">
    <property type="entry name" value="HISTONE DEACETYLASE COMPLEX SUBUNIT CTI6"/>
    <property type="match status" value="1"/>
</dbReference>
<dbReference type="InterPro" id="IPR001965">
    <property type="entry name" value="Znf_PHD"/>
</dbReference>
<feature type="region of interest" description="Disordered" evidence="4">
    <location>
        <begin position="182"/>
        <end position="230"/>
    </location>
</feature>
<dbReference type="CDD" id="cd15550">
    <property type="entry name" value="PHD_MLL5"/>
    <property type="match status" value="1"/>
</dbReference>
<dbReference type="GO" id="GO:0061188">
    <property type="term" value="P:negative regulation of rDNA heterochromatin formation"/>
    <property type="evidence" value="ECO:0007669"/>
    <property type="project" value="TreeGrafter"/>
</dbReference>
<dbReference type="GO" id="GO:0008270">
    <property type="term" value="F:zinc ion binding"/>
    <property type="evidence" value="ECO:0007669"/>
    <property type="project" value="UniProtKB-KW"/>
</dbReference>
<evidence type="ECO:0000259" key="5">
    <source>
        <dbReference type="SMART" id="SM00249"/>
    </source>
</evidence>
<dbReference type="Gene3D" id="3.30.40.10">
    <property type="entry name" value="Zinc/RING finger domain, C3HC4 (zinc finger)"/>
    <property type="match status" value="1"/>
</dbReference>
<dbReference type="GO" id="GO:0033698">
    <property type="term" value="C:Rpd3L complex"/>
    <property type="evidence" value="ECO:0007669"/>
    <property type="project" value="TreeGrafter"/>
</dbReference>
<dbReference type="EMBL" id="KV454012">
    <property type="protein sequence ID" value="ODV97323.1"/>
    <property type="molecule type" value="Genomic_DNA"/>
</dbReference>
<dbReference type="SUPFAM" id="SSF57903">
    <property type="entry name" value="FYVE/PHD zinc finger"/>
    <property type="match status" value="1"/>
</dbReference>
<organism evidence="6 7">
    <name type="scientific">Pachysolen tannophilus NRRL Y-2460</name>
    <dbReference type="NCBI Taxonomy" id="669874"/>
    <lineage>
        <taxon>Eukaryota</taxon>
        <taxon>Fungi</taxon>
        <taxon>Dikarya</taxon>
        <taxon>Ascomycota</taxon>
        <taxon>Saccharomycotina</taxon>
        <taxon>Pichiomycetes</taxon>
        <taxon>Pachysolenaceae</taxon>
        <taxon>Pachysolen</taxon>
    </lineage>
</organism>
<evidence type="ECO:0000256" key="4">
    <source>
        <dbReference type="SAM" id="MobiDB-lite"/>
    </source>
</evidence>
<gene>
    <name evidence="6" type="ORF">PACTADRAFT_49055</name>
</gene>
<dbReference type="GO" id="GO:0070210">
    <property type="term" value="C:Rpd3L-Expanded complex"/>
    <property type="evidence" value="ECO:0007669"/>
    <property type="project" value="TreeGrafter"/>
</dbReference>
<dbReference type="Pfam" id="PF20826">
    <property type="entry name" value="PHD_5"/>
    <property type="match status" value="1"/>
</dbReference>
<evidence type="ECO:0000256" key="3">
    <source>
        <dbReference type="ARBA" id="ARBA00022833"/>
    </source>
</evidence>
<dbReference type="GO" id="GO:0061186">
    <property type="term" value="P:negative regulation of silent mating-type cassette heterochromatin formation"/>
    <property type="evidence" value="ECO:0007669"/>
    <property type="project" value="TreeGrafter"/>
</dbReference>
<keyword evidence="7" id="KW-1185">Reference proteome</keyword>
<dbReference type="InterPro" id="IPR019786">
    <property type="entry name" value="Zinc_finger_PHD-type_CS"/>
</dbReference>
<feature type="domain" description="Zinc finger PHD-type" evidence="5">
    <location>
        <begin position="65"/>
        <end position="123"/>
    </location>
</feature>
<dbReference type="PANTHER" id="PTHR47793:SF1">
    <property type="entry name" value="HISTONE DEACETYLASE COMPLEX SUBUNIT CTI6"/>
    <property type="match status" value="1"/>
</dbReference>
<evidence type="ECO:0000256" key="2">
    <source>
        <dbReference type="ARBA" id="ARBA00022771"/>
    </source>
</evidence>